<feature type="region of interest" description="Disordered" evidence="1">
    <location>
        <begin position="158"/>
        <end position="188"/>
    </location>
</feature>
<proteinExistence type="predicted"/>
<evidence type="ECO:0000256" key="1">
    <source>
        <dbReference type="SAM" id="MobiDB-lite"/>
    </source>
</evidence>
<name>A0ABZ2KUQ7_9BACT</name>
<dbReference type="Pfam" id="PF14252">
    <property type="entry name" value="DUF4347"/>
    <property type="match status" value="1"/>
</dbReference>
<evidence type="ECO:0000259" key="2">
    <source>
        <dbReference type="Pfam" id="PF14252"/>
    </source>
</evidence>
<feature type="domain" description="DUF4347" evidence="2">
    <location>
        <begin position="49"/>
        <end position="153"/>
    </location>
</feature>
<gene>
    <name evidence="3" type="ORF">LZC95_24975</name>
</gene>
<dbReference type="InterPro" id="IPR025592">
    <property type="entry name" value="DUF4347"/>
</dbReference>
<reference evidence="3 4" key="1">
    <citation type="submission" date="2021-12" db="EMBL/GenBank/DDBJ databases">
        <title>Discovery of the Pendulisporaceae a myxobacterial family with distinct sporulation behavior and unique specialized metabolism.</title>
        <authorList>
            <person name="Garcia R."/>
            <person name="Popoff A."/>
            <person name="Bader C.D."/>
            <person name="Loehr J."/>
            <person name="Walesch S."/>
            <person name="Walt C."/>
            <person name="Boldt J."/>
            <person name="Bunk B."/>
            <person name="Haeckl F.J.F.P.J."/>
            <person name="Gunesch A.P."/>
            <person name="Birkelbach J."/>
            <person name="Nuebel U."/>
            <person name="Pietschmann T."/>
            <person name="Bach T."/>
            <person name="Mueller R."/>
        </authorList>
    </citation>
    <scope>NUCLEOTIDE SEQUENCE [LARGE SCALE GENOMIC DNA]</scope>
    <source>
        <strain evidence="3 4">MSr12523</strain>
    </source>
</reference>
<dbReference type="EMBL" id="CP089982">
    <property type="protein sequence ID" value="WXB00057.1"/>
    <property type="molecule type" value="Genomic_DNA"/>
</dbReference>
<protein>
    <submittedName>
        <fullName evidence="3">DUF4347 domain-containing protein</fullName>
    </submittedName>
</protein>
<evidence type="ECO:0000313" key="4">
    <source>
        <dbReference type="Proteomes" id="UP001379533"/>
    </source>
</evidence>
<organism evidence="3 4">
    <name type="scientific">Pendulispora brunnea</name>
    <dbReference type="NCBI Taxonomy" id="2905690"/>
    <lineage>
        <taxon>Bacteria</taxon>
        <taxon>Pseudomonadati</taxon>
        <taxon>Myxococcota</taxon>
        <taxon>Myxococcia</taxon>
        <taxon>Myxococcales</taxon>
        <taxon>Sorangiineae</taxon>
        <taxon>Pendulisporaceae</taxon>
        <taxon>Pendulispora</taxon>
    </lineage>
</organism>
<keyword evidence="4" id="KW-1185">Reference proteome</keyword>
<sequence length="207" mass="22297">MGLRLLVFDGTPKKGERLLRAAWSTGAPLYRALGRVDAHHGATSWADALAWLTQFRRGEPISEIQYWGHGKWGTVFIANDVFTARALEAGHTHFEALAALRARMLPGGQSLMWFRTCETFGARAGHAFASRLANFLGARVAGHTHVIGALQSGLHGLHPGETPRWSDAEGLAAGSPDAPVSAKGSSPDAPHTIHFMNNVVPEAWFSS</sequence>
<dbReference type="Proteomes" id="UP001379533">
    <property type="component" value="Chromosome"/>
</dbReference>
<accession>A0ABZ2KUQ7</accession>
<evidence type="ECO:0000313" key="3">
    <source>
        <dbReference type="EMBL" id="WXB00057.1"/>
    </source>
</evidence>
<dbReference type="RefSeq" id="WP_394850698.1">
    <property type="nucleotide sequence ID" value="NZ_CP089982.1"/>
</dbReference>